<proteinExistence type="inferred from homology"/>
<dbReference type="Gene3D" id="3.10.129.10">
    <property type="entry name" value="Hotdog Thioesterase"/>
    <property type="match status" value="1"/>
</dbReference>
<sequence>MTERVFTRPAELLEAVGDTLGTSSWHTVNQSAVDGFAEVTGDHQWIHQPGPAADAGPFGGPVVHGFLTLSLLVPMLDQILRVDGASFFVNKGVDRLRFTAPVPVGGRVRARAVLASAKSRPRGFTEAVLSVVVEVEGNTRPAYTVDVLLLYRADGEATA</sequence>
<dbReference type="SUPFAM" id="SSF54637">
    <property type="entry name" value="Thioesterase/thiol ester dehydrase-isomerase"/>
    <property type="match status" value="1"/>
</dbReference>
<dbReference type="OrthoDB" id="9801735at2"/>
<organism evidence="3 4">
    <name type="scientific">Lentzea jiangxiensis</name>
    <dbReference type="NCBI Taxonomy" id="641025"/>
    <lineage>
        <taxon>Bacteria</taxon>
        <taxon>Bacillati</taxon>
        <taxon>Actinomycetota</taxon>
        <taxon>Actinomycetes</taxon>
        <taxon>Pseudonocardiales</taxon>
        <taxon>Pseudonocardiaceae</taxon>
        <taxon>Lentzea</taxon>
    </lineage>
</organism>
<dbReference type="InterPro" id="IPR039375">
    <property type="entry name" value="NodN-like"/>
</dbReference>
<dbReference type="EMBL" id="FNIX01000007">
    <property type="protein sequence ID" value="SDP37464.1"/>
    <property type="molecule type" value="Genomic_DNA"/>
</dbReference>
<dbReference type="InterPro" id="IPR002539">
    <property type="entry name" value="MaoC-like_dom"/>
</dbReference>
<dbReference type="AlphaFoldDB" id="A0A1H0S6W4"/>
<dbReference type="Pfam" id="PF01575">
    <property type="entry name" value="MaoC_dehydratas"/>
    <property type="match status" value="1"/>
</dbReference>
<gene>
    <name evidence="3" type="ORF">SAMN05421507_107261</name>
</gene>
<reference evidence="4" key="1">
    <citation type="submission" date="2016-10" db="EMBL/GenBank/DDBJ databases">
        <authorList>
            <person name="Varghese N."/>
            <person name="Submissions S."/>
        </authorList>
    </citation>
    <scope>NUCLEOTIDE SEQUENCE [LARGE SCALE GENOMIC DNA]</scope>
    <source>
        <strain evidence="4">CGMCC 4.6609</strain>
    </source>
</reference>
<comment type="similarity">
    <text evidence="1">Belongs to the enoyl-CoA hydratase/isomerase family.</text>
</comment>
<dbReference type="PANTHER" id="PTHR42993">
    <property type="entry name" value="MAOC-LIKE DEHYDRATASE DOMAIN-CONTAINING PROTEIN"/>
    <property type="match status" value="1"/>
</dbReference>
<evidence type="ECO:0000259" key="2">
    <source>
        <dbReference type="Pfam" id="PF01575"/>
    </source>
</evidence>
<dbReference type="RefSeq" id="WP_090099162.1">
    <property type="nucleotide sequence ID" value="NZ_FNIX01000007.1"/>
</dbReference>
<dbReference type="InterPro" id="IPR029069">
    <property type="entry name" value="HotDog_dom_sf"/>
</dbReference>
<dbReference type="PANTHER" id="PTHR42993:SF1">
    <property type="entry name" value="MAOC-LIKE DEHYDRATASE DOMAIN-CONTAINING PROTEIN"/>
    <property type="match status" value="1"/>
</dbReference>
<protein>
    <submittedName>
        <fullName evidence="3">Acyl dehydratase</fullName>
    </submittedName>
</protein>
<evidence type="ECO:0000313" key="4">
    <source>
        <dbReference type="Proteomes" id="UP000199691"/>
    </source>
</evidence>
<feature type="domain" description="MaoC-like" evidence="2">
    <location>
        <begin position="15"/>
        <end position="119"/>
    </location>
</feature>
<name>A0A1H0S6W4_9PSEU</name>
<evidence type="ECO:0000256" key="1">
    <source>
        <dbReference type="ARBA" id="ARBA00005254"/>
    </source>
</evidence>
<keyword evidence="4" id="KW-1185">Reference proteome</keyword>
<accession>A0A1H0S6W4</accession>
<dbReference type="STRING" id="641025.SAMN05421507_107261"/>
<evidence type="ECO:0000313" key="3">
    <source>
        <dbReference type="EMBL" id="SDP37464.1"/>
    </source>
</evidence>
<dbReference type="CDD" id="cd03450">
    <property type="entry name" value="NodN"/>
    <property type="match status" value="1"/>
</dbReference>
<dbReference type="Proteomes" id="UP000199691">
    <property type="component" value="Unassembled WGS sequence"/>
</dbReference>